<dbReference type="VEuPathDB" id="FungiDB:MMYC01_200394"/>
<evidence type="ECO:0000256" key="1">
    <source>
        <dbReference type="SAM" id="MobiDB-lite"/>
    </source>
</evidence>
<feature type="compositionally biased region" description="Pro residues" evidence="1">
    <location>
        <begin position="553"/>
        <end position="562"/>
    </location>
</feature>
<dbReference type="STRING" id="100816.A0A175WH44"/>
<dbReference type="OrthoDB" id="4760831at2759"/>
<dbReference type="Proteomes" id="UP000078237">
    <property type="component" value="Unassembled WGS sequence"/>
</dbReference>
<feature type="region of interest" description="Disordered" evidence="1">
    <location>
        <begin position="550"/>
        <end position="584"/>
    </location>
</feature>
<protein>
    <submittedName>
        <fullName evidence="2">Nipped-B-like protein B</fullName>
    </submittedName>
</protein>
<feature type="region of interest" description="Disordered" evidence="1">
    <location>
        <begin position="276"/>
        <end position="313"/>
    </location>
</feature>
<name>A0A175WH44_9PEZI</name>
<accession>A0A175WH44</accession>
<dbReference type="AlphaFoldDB" id="A0A175WH44"/>
<organism evidence="2 3">
    <name type="scientific">Madurella mycetomatis</name>
    <dbReference type="NCBI Taxonomy" id="100816"/>
    <lineage>
        <taxon>Eukaryota</taxon>
        <taxon>Fungi</taxon>
        <taxon>Dikarya</taxon>
        <taxon>Ascomycota</taxon>
        <taxon>Pezizomycotina</taxon>
        <taxon>Sordariomycetes</taxon>
        <taxon>Sordariomycetidae</taxon>
        <taxon>Sordariales</taxon>
        <taxon>Sordariales incertae sedis</taxon>
        <taxon>Madurella</taxon>
    </lineage>
</organism>
<evidence type="ECO:0000313" key="2">
    <source>
        <dbReference type="EMBL" id="KXX83016.1"/>
    </source>
</evidence>
<dbReference type="EMBL" id="LCTW02000005">
    <property type="protein sequence ID" value="KXX83016.1"/>
    <property type="molecule type" value="Genomic_DNA"/>
</dbReference>
<evidence type="ECO:0000313" key="3">
    <source>
        <dbReference type="Proteomes" id="UP000078237"/>
    </source>
</evidence>
<comment type="caution">
    <text evidence="2">The sequence shown here is derived from an EMBL/GenBank/DDBJ whole genome shotgun (WGS) entry which is preliminary data.</text>
</comment>
<feature type="compositionally biased region" description="Gly residues" evidence="1">
    <location>
        <begin position="568"/>
        <end position="584"/>
    </location>
</feature>
<feature type="region of interest" description="Disordered" evidence="1">
    <location>
        <begin position="1"/>
        <end position="96"/>
    </location>
</feature>
<feature type="compositionally biased region" description="Basic and acidic residues" evidence="1">
    <location>
        <begin position="78"/>
        <end position="96"/>
    </location>
</feature>
<proteinExistence type="predicted"/>
<gene>
    <name evidence="2" type="ORF">MMYC01_200394</name>
</gene>
<sequence>MSRRFDRHRSAGFDSVYEYGSTPWETRTVHGGGGGGGDDEDDDRYSRPGLCSAAISASVSGYGGDTELSSPRSRNRRRDRDRDRDSIRERERERDRDTLRFRASRDRDKPIFTDREREHLKQRLCLERANASSGSASVSASVSASASAFYPRHHHARARSLSLGRGYAYSPYSSPESDPEFEHEDGPWLDGTVVSPPGYYRHERLSLSSPRVALAGAGWPLASSRPASRSPSRQGRDRYERGYQFIDSQHGHAPHPDDLGYGMTRLGLGLDAATAGPLPNPRVPSSRSASYDTCRNGVAGPGRKGLSPGRSVRATSKYRPVKTQYNQVHALILTWSFHDLRTEDYTAPPTSDYVSLEEETARLRNTLEGYGYMVHEFLIPMHRSAETLKSKLKHFCRLAADDTLLIIYYHGHGALDDENELVFSSHDHPDNAEWSKAAAAELYAALLSGDACGTHGRRDRYQELIKKYERYRPVATVKWDSIRGTVLSAACDVLLILDCCAAGGANLRHVNWQPPPGTEVYTKHLFAACGFESSTSDDMTAAMCEVLDSWVPPRDPSAPPPGAAAAGNGDGGAGGGGGGSGGGATVVPGGGAVLTTKRLHQLMEDKLQKRSVGSQPIFKQLLPQDPEQYITLPNLRERDAKVGMGERRGRRGYILA</sequence>
<reference evidence="2 3" key="1">
    <citation type="journal article" date="2016" name="Genome Announc.">
        <title>Genome Sequence of Madurella mycetomatis mm55, Isolated from a Human Mycetoma Case in Sudan.</title>
        <authorList>
            <person name="Smit S."/>
            <person name="Derks M.F."/>
            <person name="Bervoets S."/>
            <person name="Fahal A."/>
            <person name="van Leeuwen W."/>
            <person name="van Belkum A."/>
            <person name="van de Sande W.W."/>
        </authorList>
    </citation>
    <scope>NUCLEOTIDE SEQUENCE [LARGE SCALE GENOMIC DNA]</scope>
    <source>
        <strain evidence="3">mm55</strain>
    </source>
</reference>
<feature type="compositionally biased region" description="Polar residues" evidence="1">
    <location>
        <begin position="283"/>
        <end position="293"/>
    </location>
</feature>
<keyword evidence="3" id="KW-1185">Reference proteome</keyword>